<protein>
    <submittedName>
        <fullName evidence="1">Uncharacterized protein</fullName>
    </submittedName>
</protein>
<proteinExistence type="predicted"/>
<accession>A0A246JJ32</accession>
<dbReference type="Proteomes" id="UP000197097">
    <property type="component" value="Unassembled WGS sequence"/>
</dbReference>
<dbReference type="AlphaFoldDB" id="A0A246JJ32"/>
<evidence type="ECO:0000313" key="1">
    <source>
        <dbReference type="EMBL" id="OWQ92666.1"/>
    </source>
</evidence>
<name>A0A246JJ32_9SPHN</name>
<comment type="caution">
    <text evidence="1">The sequence shown here is derived from an EMBL/GenBank/DDBJ whole genome shotgun (WGS) entry which is preliminary data.</text>
</comment>
<gene>
    <name evidence="1" type="ORF">CDQ91_17960</name>
</gene>
<sequence length="61" mass="6714">MVQTCALFAAVTIEPYGYERPGFAGSVALLASSRRRSSLRVDNCEESVVVLISFLNRSIFD</sequence>
<organism evidence="1 2">
    <name type="scientific">Sphingopyxis witflariensis</name>
    <dbReference type="NCBI Taxonomy" id="173675"/>
    <lineage>
        <taxon>Bacteria</taxon>
        <taxon>Pseudomonadati</taxon>
        <taxon>Pseudomonadota</taxon>
        <taxon>Alphaproteobacteria</taxon>
        <taxon>Sphingomonadales</taxon>
        <taxon>Sphingomonadaceae</taxon>
        <taxon>Sphingopyxis</taxon>
    </lineage>
</organism>
<evidence type="ECO:0000313" key="2">
    <source>
        <dbReference type="Proteomes" id="UP000197097"/>
    </source>
</evidence>
<dbReference type="EMBL" id="NISJ01000012">
    <property type="protein sequence ID" value="OWQ92666.1"/>
    <property type="molecule type" value="Genomic_DNA"/>
</dbReference>
<keyword evidence="2" id="KW-1185">Reference proteome</keyword>
<reference evidence="1 2" key="1">
    <citation type="journal article" date="2002" name="Int. J. Syst. Evol. Microbiol.">
        <title>Sphingopyxis witflariensis sp. nov., isolated from activated sludge.</title>
        <authorList>
            <person name="Kampfer P."/>
            <person name="Witzenberger R."/>
            <person name="Denner E.B."/>
            <person name="Busse H.J."/>
            <person name="Neef A."/>
        </authorList>
    </citation>
    <scope>NUCLEOTIDE SEQUENCE [LARGE SCALE GENOMIC DNA]</scope>
    <source>
        <strain evidence="1 2">DSM 14551</strain>
    </source>
</reference>